<dbReference type="InterPro" id="IPR002645">
    <property type="entry name" value="STAS_dom"/>
</dbReference>
<dbReference type="SUPFAM" id="SSF52091">
    <property type="entry name" value="SpoIIaa-like"/>
    <property type="match status" value="1"/>
</dbReference>
<dbReference type="Gene3D" id="3.30.750.24">
    <property type="entry name" value="STAS domain"/>
    <property type="match status" value="1"/>
</dbReference>
<dbReference type="EMBL" id="CP027432">
    <property type="protein sequence ID" value="QCI27569.1"/>
    <property type="molecule type" value="Genomic_DNA"/>
</dbReference>
<dbReference type="InterPro" id="IPR051932">
    <property type="entry name" value="Bact_StressResp_Reg"/>
</dbReference>
<dbReference type="Proteomes" id="UP000298805">
    <property type="component" value="Chromosome"/>
</dbReference>
<accession>A0AAJ4RDG5</accession>
<evidence type="ECO:0000313" key="4">
    <source>
        <dbReference type="Proteomes" id="UP000272781"/>
    </source>
</evidence>
<keyword evidence="5" id="KW-1185">Reference proteome</keyword>
<dbReference type="EMBL" id="RJVK01000002">
    <property type="protein sequence ID" value="ROR40253.1"/>
    <property type="molecule type" value="Genomic_DNA"/>
</dbReference>
<organism evidence="3 4">
    <name type="scientific">Caminibacter pacificus</name>
    <dbReference type="NCBI Taxonomy" id="1424653"/>
    <lineage>
        <taxon>Bacteria</taxon>
        <taxon>Pseudomonadati</taxon>
        <taxon>Campylobacterota</taxon>
        <taxon>Epsilonproteobacteria</taxon>
        <taxon>Nautiliales</taxon>
        <taxon>Nautiliaceae</taxon>
        <taxon>Caminibacter</taxon>
    </lineage>
</organism>
<feature type="domain" description="STAS" evidence="1">
    <location>
        <begin position="145"/>
        <end position="256"/>
    </location>
</feature>
<reference evidence="3 4" key="2">
    <citation type="submission" date="2018-11" db="EMBL/GenBank/DDBJ databases">
        <title>Genomic Encyclopedia of Type Strains, Phase IV (KMG-IV): sequencing the most valuable type-strain genomes for metagenomic binning, comparative biology and taxonomic classification.</title>
        <authorList>
            <person name="Goeker M."/>
        </authorList>
    </citation>
    <scope>NUCLEOTIDE SEQUENCE [LARGE SCALE GENOMIC DNA]</scope>
    <source>
        <strain evidence="3 4">DSM 27783</strain>
    </source>
</reference>
<dbReference type="CDD" id="cd07041">
    <property type="entry name" value="STAS_RsbR_RsbS_like"/>
    <property type="match status" value="1"/>
</dbReference>
<evidence type="ECO:0000313" key="3">
    <source>
        <dbReference type="EMBL" id="ROR40253.1"/>
    </source>
</evidence>
<dbReference type="InterPro" id="IPR036513">
    <property type="entry name" value="STAS_dom_sf"/>
</dbReference>
<evidence type="ECO:0000313" key="5">
    <source>
        <dbReference type="Proteomes" id="UP000298805"/>
    </source>
</evidence>
<sequence length="261" mass="30468">MKEILKEIIEKEADDLIRYWVEEFPEEERDEEARYYEDFLSFFEECVEKDLDIHSPESEALKTFLEKIIEILGEDRFFNFKNSVYTCYLKFPIMKKLEEKKAFEYDIIKKLTIFFEALTSRIIVDLLKKNEQVTMSAMNELEEREAPIAEIWDGVLMLSIVGTLDSNRVLKIIDKILEKLDKREIEHVIVDIGAIHDMNSEVARQIIKLNNAIHFMGSNAYLTGITPAIAKSLTHLDIKLGDIKTFSTTKKAMEHILHGEI</sequence>
<evidence type="ECO:0000313" key="2">
    <source>
        <dbReference type="EMBL" id="QCI27569.1"/>
    </source>
</evidence>
<reference evidence="5" key="1">
    <citation type="submission" date="2018-03" db="EMBL/GenBank/DDBJ databases">
        <title>A comparative analysis of the Nautiliaceae.</title>
        <authorList>
            <person name="Grosche A."/>
            <person name="Smedile F."/>
            <person name="Vetriani C."/>
        </authorList>
    </citation>
    <scope>NUCLEOTIDE SEQUENCE [LARGE SCALE GENOMIC DNA]</scope>
    <source>
        <strain evidence="5">TB6</strain>
    </source>
</reference>
<dbReference type="Proteomes" id="UP000272781">
    <property type="component" value="Unassembled WGS sequence"/>
</dbReference>
<gene>
    <name evidence="2" type="ORF">C6V80_00905</name>
    <name evidence="3" type="ORF">EDC58_1243</name>
</gene>
<evidence type="ECO:0000259" key="1">
    <source>
        <dbReference type="PROSITE" id="PS50801"/>
    </source>
</evidence>
<reference evidence="2" key="3">
    <citation type="submission" date="2019-06" db="EMBL/GenBank/DDBJ databases">
        <title>A comparative analysis of the Nautiliaceae.</title>
        <authorList>
            <person name="Grosche A."/>
            <person name="Smedile F."/>
            <person name="Vetriani C."/>
        </authorList>
    </citation>
    <scope>NUCLEOTIDE SEQUENCE</scope>
    <source>
        <strain evidence="2">TB6</strain>
    </source>
</reference>
<dbReference type="PANTHER" id="PTHR33745:SF8">
    <property type="entry name" value="BLUE-LIGHT PHOTORECEPTOR"/>
    <property type="match status" value="1"/>
</dbReference>
<dbReference type="PROSITE" id="PS50801">
    <property type="entry name" value="STAS"/>
    <property type="match status" value="1"/>
</dbReference>
<dbReference type="PANTHER" id="PTHR33745">
    <property type="entry name" value="RSBT ANTAGONIST PROTEIN RSBS-RELATED"/>
    <property type="match status" value="1"/>
</dbReference>
<dbReference type="RefSeq" id="WP_123352633.1">
    <property type="nucleotide sequence ID" value="NZ_CP027432.2"/>
</dbReference>
<dbReference type="Pfam" id="PF01740">
    <property type="entry name" value="STAS"/>
    <property type="match status" value="1"/>
</dbReference>
<dbReference type="AlphaFoldDB" id="A0AAJ4RDG5"/>
<proteinExistence type="predicted"/>
<protein>
    <submittedName>
        <fullName evidence="3">Anti-anti-sigma regulatory factor</fullName>
    </submittedName>
    <submittedName>
        <fullName evidence="2">STAS domain-containing protein</fullName>
    </submittedName>
</protein>
<name>A0AAJ4RDG5_9BACT</name>